<evidence type="ECO:0000259" key="3">
    <source>
        <dbReference type="Pfam" id="PF01170"/>
    </source>
</evidence>
<protein>
    <submittedName>
        <fullName evidence="6">RNA methylase</fullName>
    </submittedName>
</protein>
<feature type="domain" description="RlmL ferredoxin-like" evidence="5">
    <location>
        <begin position="15"/>
        <end position="67"/>
    </location>
</feature>
<evidence type="ECO:0000313" key="6">
    <source>
        <dbReference type="EMBL" id="AHG87609.1"/>
    </source>
</evidence>
<dbReference type="InterPro" id="IPR053943">
    <property type="entry name" value="RlmKL-like_Mtase_CS"/>
</dbReference>
<dbReference type="PATRIC" id="fig|861299.3.peg.69"/>
<dbReference type="GO" id="GO:0008990">
    <property type="term" value="F:rRNA (guanine-N2-)-methyltransferase activity"/>
    <property type="evidence" value="ECO:0007669"/>
    <property type="project" value="TreeGrafter"/>
</dbReference>
<evidence type="ECO:0000313" key="7">
    <source>
        <dbReference type="Proteomes" id="UP000019151"/>
    </source>
</evidence>
<dbReference type="OrthoDB" id="9809404at2"/>
<reference evidence="6 7" key="1">
    <citation type="journal article" date="2014" name="Genome Announc.">
        <title>Genome Sequence and Methylome of Soil Bacterium Gemmatirosa kalamazoonensis KBS708T, a Member of the Rarely Cultivated Gemmatimonadetes Phylum.</title>
        <authorList>
            <person name="Debruyn J.M."/>
            <person name="Radosevich M."/>
            <person name="Wommack K.E."/>
            <person name="Polson S.W."/>
            <person name="Hauser L.J."/>
            <person name="Fawaz M.N."/>
            <person name="Korlach J."/>
            <person name="Tsai Y.C."/>
        </authorList>
    </citation>
    <scope>NUCLEOTIDE SEQUENCE [LARGE SCALE GENOMIC DNA]</scope>
    <source>
        <strain evidence="6 7">KBS708</strain>
    </source>
</reference>
<dbReference type="PANTHER" id="PTHR47313:SF1">
    <property type="entry name" value="RIBOSOMAL RNA LARGE SUBUNIT METHYLTRANSFERASE K_L"/>
    <property type="match status" value="1"/>
</dbReference>
<dbReference type="EMBL" id="CP007128">
    <property type="protein sequence ID" value="AHG87609.1"/>
    <property type="molecule type" value="Genomic_DNA"/>
</dbReference>
<organism evidence="6 7">
    <name type="scientific">Gemmatirosa kalamazoonensis</name>
    <dbReference type="NCBI Taxonomy" id="861299"/>
    <lineage>
        <taxon>Bacteria</taxon>
        <taxon>Pseudomonadati</taxon>
        <taxon>Gemmatimonadota</taxon>
        <taxon>Gemmatimonadia</taxon>
        <taxon>Gemmatimonadales</taxon>
        <taxon>Gemmatimonadaceae</taxon>
        <taxon>Gemmatirosa</taxon>
    </lineage>
</organism>
<dbReference type="RefSeq" id="WP_025409168.1">
    <property type="nucleotide sequence ID" value="NZ_CP007128.1"/>
</dbReference>
<evidence type="ECO:0000259" key="5">
    <source>
        <dbReference type="Pfam" id="PF22020"/>
    </source>
</evidence>
<feature type="domain" description="THUMP" evidence="4">
    <location>
        <begin position="76"/>
        <end position="166"/>
    </location>
</feature>
<dbReference type="CDD" id="cd11715">
    <property type="entry name" value="THUMP_AdoMetMT"/>
    <property type="match status" value="1"/>
</dbReference>
<sequence length="390" mass="42244">MPSQSTAGNVTYDAFAITAPGLAPLAADELRALGVVPRDVDASGVSFDATAEQLWAANLWCRTVSRVVVRLAEFHATSFHELERHARKVAWERVTAPARAVRLRVTCRKSRLYHSDAVGERVADAIARRVGGAGGWQAAHDDEHESDDDGQLFVVRLFHDRCTVSADSSGALLHRRGYREALAKAPLRETLAAAALLAARWDPTTPLVDPMCGSGTIPIEAALLARRIAPGRQRRFAFEAWPDFEPARWRSLLARADAESLPAAPAPIHASDRDAGAVRATAENAARAGVAADVHVDRRPLSALAPPERPGWVVTNPPYGKRVGETDTLGALYARLGEVLRERCEGWTAALVSADAQLERRVGLRWHEVLRTTNGGIPIHVVAATVPDQR</sequence>
<evidence type="ECO:0000256" key="1">
    <source>
        <dbReference type="ARBA" id="ARBA00022603"/>
    </source>
</evidence>
<feature type="domain" description="Ribosomal RNA large subunit methyltransferase K/L-like methyltransferase" evidence="3">
    <location>
        <begin position="176"/>
        <end position="378"/>
    </location>
</feature>
<gene>
    <name evidence="6" type="ORF">J421_0072</name>
</gene>
<keyword evidence="2" id="KW-0808">Transferase</keyword>
<dbReference type="Pfam" id="PF02926">
    <property type="entry name" value="THUMP"/>
    <property type="match status" value="1"/>
</dbReference>
<proteinExistence type="predicted"/>
<evidence type="ECO:0000256" key="2">
    <source>
        <dbReference type="ARBA" id="ARBA00022679"/>
    </source>
</evidence>
<dbReference type="FunCoup" id="W0R913">
    <property type="interactions" value="210"/>
</dbReference>
<dbReference type="STRING" id="861299.J421_0072"/>
<dbReference type="InterPro" id="IPR000241">
    <property type="entry name" value="RlmKL-like_Mtase"/>
</dbReference>
<dbReference type="KEGG" id="gba:J421_0072"/>
<dbReference type="InterPro" id="IPR029063">
    <property type="entry name" value="SAM-dependent_MTases_sf"/>
</dbReference>
<dbReference type="SUPFAM" id="SSF53335">
    <property type="entry name" value="S-adenosyl-L-methionine-dependent methyltransferases"/>
    <property type="match status" value="1"/>
</dbReference>
<dbReference type="Gene3D" id="3.40.50.150">
    <property type="entry name" value="Vaccinia Virus protein VP39"/>
    <property type="match status" value="1"/>
</dbReference>
<dbReference type="HOGENOM" id="CLU_032119_3_0_0"/>
<dbReference type="InterPro" id="IPR002052">
    <property type="entry name" value="DNA_methylase_N6_adenine_CS"/>
</dbReference>
<name>W0R913_9BACT</name>
<keyword evidence="1 6" id="KW-0489">Methyltransferase</keyword>
<dbReference type="GO" id="GO:0070043">
    <property type="term" value="F:rRNA (guanine-N7-)-methyltransferase activity"/>
    <property type="evidence" value="ECO:0007669"/>
    <property type="project" value="TreeGrafter"/>
</dbReference>
<dbReference type="PROSITE" id="PS00092">
    <property type="entry name" value="N6_MTASE"/>
    <property type="match status" value="1"/>
</dbReference>
<dbReference type="Pfam" id="PF22020">
    <property type="entry name" value="RlmL_1st"/>
    <property type="match status" value="1"/>
</dbReference>
<keyword evidence="7" id="KW-1185">Reference proteome</keyword>
<dbReference type="Proteomes" id="UP000019151">
    <property type="component" value="Chromosome"/>
</dbReference>
<dbReference type="AlphaFoldDB" id="W0R913"/>
<dbReference type="eggNOG" id="COG0116">
    <property type="taxonomic scope" value="Bacteria"/>
</dbReference>
<evidence type="ECO:0000259" key="4">
    <source>
        <dbReference type="Pfam" id="PF02926"/>
    </source>
</evidence>
<dbReference type="InParanoid" id="W0R913"/>
<dbReference type="InterPro" id="IPR004114">
    <property type="entry name" value="THUMP_dom"/>
</dbReference>
<dbReference type="PANTHER" id="PTHR47313">
    <property type="entry name" value="RIBOSOMAL RNA LARGE SUBUNIT METHYLTRANSFERASE K/L"/>
    <property type="match status" value="1"/>
</dbReference>
<dbReference type="PROSITE" id="PS01261">
    <property type="entry name" value="UPF0020"/>
    <property type="match status" value="1"/>
</dbReference>
<dbReference type="Gene3D" id="3.30.2130.30">
    <property type="match status" value="1"/>
</dbReference>
<accession>W0R913</accession>
<dbReference type="InterPro" id="IPR054170">
    <property type="entry name" value="RlmL_1st"/>
</dbReference>
<dbReference type="Pfam" id="PF01170">
    <property type="entry name" value="UPF0020"/>
    <property type="match status" value="1"/>
</dbReference>
<dbReference type="GO" id="GO:0003723">
    <property type="term" value="F:RNA binding"/>
    <property type="evidence" value="ECO:0007669"/>
    <property type="project" value="InterPro"/>
</dbReference>